<keyword evidence="5" id="KW-0539">Nucleus</keyword>
<protein>
    <recommendedName>
        <fullName evidence="9">TF-B3 domain-containing protein</fullName>
    </recommendedName>
</protein>
<proteinExistence type="predicted"/>
<dbReference type="Proteomes" id="UP000006729">
    <property type="component" value="Chromosome 8"/>
</dbReference>
<keyword evidence="8" id="KW-1185">Reference proteome</keyword>
<evidence type="ECO:0000256" key="2">
    <source>
        <dbReference type="ARBA" id="ARBA00023015"/>
    </source>
</evidence>
<sequence length="117" mass="13044">MEEDSESAVGLGGEVVEIDDGLHEEQMNTENKEHNLNNHDPGHNRKPTKLFSKSLSRTDIEVRLSAPTRCLRFFPELEGKSAIESQAIDALGKQWSFKLSVGRGGIHHKPVITGQWP</sequence>
<evidence type="ECO:0008006" key="9">
    <source>
        <dbReference type="Google" id="ProtNLM"/>
    </source>
</evidence>
<comment type="subcellular location">
    <subcellularLocation>
        <location evidence="1">Nucleus</location>
    </subcellularLocation>
</comment>
<accession>A0A2K1ZFX4</accession>
<evidence type="ECO:0000256" key="5">
    <source>
        <dbReference type="ARBA" id="ARBA00023242"/>
    </source>
</evidence>
<dbReference type="Gene3D" id="2.40.330.10">
    <property type="entry name" value="DNA-binding pseudobarrel domain"/>
    <property type="match status" value="1"/>
</dbReference>
<dbReference type="AlphaFoldDB" id="A0A2K1ZFX4"/>
<evidence type="ECO:0000256" key="3">
    <source>
        <dbReference type="ARBA" id="ARBA00023125"/>
    </source>
</evidence>
<evidence type="ECO:0000256" key="1">
    <source>
        <dbReference type="ARBA" id="ARBA00004123"/>
    </source>
</evidence>
<reference evidence="7 8" key="1">
    <citation type="journal article" date="2006" name="Science">
        <title>The genome of black cottonwood, Populus trichocarpa (Torr. &amp; Gray).</title>
        <authorList>
            <person name="Tuskan G.A."/>
            <person name="Difazio S."/>
            <person name="Jansson S."/>
            <person name="Bohlmann J."/>
            <person name="Grigoriev I."/>
            <person name="Hellsten U."/>
            <person name="Putnam N."/>
            <person name="Ralph S."/>
            <person name="Rombauts S."/>
            <person name="Salamov A."/>
            <person name="Schein J."/>
            <person name="Sterck L."/>
            <person name="Aerts A."/>
            <person name="Bhalerao R.R."/>
            <person name="Bhalerao R.P."/>
            <person name="Blaudez D."/>
            <person name="Boerjan W."/>
            <person name="Brun A."/>
            <person name="Brunner A."/>
            <person name="Busov V."/>
            <person name="Campbell M."/>
            <person name="Carlson J."/>
            <person name="Chalot M."/>
            <person name="Chapman J."/>
            <person name="Chen G.L."/>
            <person name="Cooper D."/>
            <person name="Coutinho P.M."/>
            <person name="Couturier J."/>
            <person name="Covert S."/>
            <person name="Cronk Q."/>
            <person name="Cunningham R."/>
            <person name="Davis J."/>
            <person name="Degroeve S."/>
            <person name="Dejardin A."/>
            <person name="Depamphilis C."/>
            <person name="Detter J."/>
            <person name="Dirks B."/>
            <person name="Dubchak I."/>
            <person name="Duplessis S."/>
            <person name="Ehlting J."/>
            <person name="Ellis B."/>
            <person name="Gendler K."/>
            <person name="Goodstein D."/>
            <person name="Gribskov M."/>
            <person name="Grimwood J."/>
            <person name="Groover A."/>
            <person name="Gunter L."/>
            <person name="Hamberger B."/>
            <person name="Heinze B."/>
            <person name="Helariutta Y."/>
            <person name="Henrissat B."/>
            <person name="Holligan D."/>
            <person name="Holt R."/>
            <person name="Huang W."/>
            <person name="Islam-Faridi N."/>
            <person name="Jones S."/>
            <person name="Jones-Rhoades M."/>
            <person name="Jorgensen R."/>
            <person name="Joshi C."/>
            <person name="Kangasjarvi J."/>
            <person name="Karlsson J."/>
            <person name="Kelleher C."/>
            <person name="Kirkpatrick R."/>
            <person name="Kirst M."/>
            <person name="Kohler A."/>
            <person name="Kalluri U."/>
            <person name="Larimer F."/>
            <person name="Leebens-Mack J."/>
            <person name="Leple J.C."/>
            <person name="Locascio P."/>
            <person name="Lou Y."/>
            <person name="Lucas S."/>
            <person name="Martin F."/>
            <person name="Montanini B."/>
            <person name="Napoli C."/>
            <person name="Nelson D.R."/>
            <person name="Nelson C."/>
            <person name="Nieminen K."/>
            <person name="Nilsson O."/>
            <person name="Pereda V."/>
            <person name="Peter G."/>
            <person name="Philippe R."/>
            <person name="Pilate G."/>
            <person name="Poliakov A."/>
            <person name="Razumovskaya J."/>
            <person name="Richardson P."/>
            <person name="Rinaldi C."/>
            <person name="Ritland K."/>
            <person name="Rouze P."/>
            <person name="Ryaboy D."/>
            <person name="Schmutz J."/>
            <person name="Schrader J."/>
            <person name="Segerman B."/>
            <person name="Shin H."/>
            <person name="Siddiqui A."/>
            <person name="Sterky F."/>
            <person name="Terry A."/>
            <person name="Tsai C.J."/>
            <person name="Uberbacher E."/>
            <person name="Unneberg P."/>
            <person name="Vahala J."/>
            <person name="Wall K."/>
            <person name="Wessler S."/>
            <person name="Yang G."/>
            <person name="Yin T."/>
            <person name="Douglas C."/>
            <person name="Marra M."/>
            <person name="Sandberg G."/>
            <person name="Van de Peer Y."/>
            <person name="Rokhsar D."/>
        </authorList>
    </citation>
    <scope>NUCLEOTIDE SEQUENCE [LARGE SCALE GENOMIC DNA]</scope>
    <source>
        <strain evidence="8">cv. Nisqually</strain>
    </source>
</reference>
<dbReference type="GO" id="GO:0005634">
    <property type="term" value="C:nucleus"/>
    <property type="evidence" value="ECO:0007669"/>
    <property type="project" value="UniProtKB-SubCell"/>
</dbReference>
<feature type="region of interest" description="Disordered" evidence="6">
    <location>
        <begin position="1"/>
        <end position="52"/>
    </location>
</feature>
<evidence type="ECO:0000256" key="6">
    <source>
        <dbReference type="SAM" id="MobiDB-lite"/>
    </source>
</evidence>
<feature type="compositionally biased region" description="Basic and acidic residues" evidence="6">
    <location>
        <begin position="20"/>
        <end position="43"/>
    </location>
</feature>
<keyword evidence="2" id="KW-0805">Transcription regulation</keyword>
<keyword evidence="3" id="KW-0238">DNA-binding</keyword>
<keyword evidence="4" id="KW-0804">Transcription</keyword>
<evidence type="ECO:0000256" key="4">
    <source>
        <dbReference type="ARBA" id="ARBA00023163"/>
    </source>
</evidence>
<dbReference type="InParanoid" id="A0A2K1ZFX4"/>
<dbReference type="InterPro" id="IPR015300">
    <property type="entry name" value="DNA-bd_pseudobarrel_sf"/>
</dbReference>
<gene>
    <name evidence="7" type="ORF">POPTR_008G120500</name>
</gene>
<evidence type="ECO:0000313" key="7">
    <source>
        <dbReference type="EMBL" id="PNT24175.1"/>
    </source>
</evidence>
<evidence type="ECO:0000313" key="8">
    <source>
        <dbReference type="Proteomes" id="UP000006729"/>
    </source>
</evidence>
<organism evidence="7 8">
    <name type="scientific">Populus trichocarpa</name>
    <name type="common">Western balsam poplar</name>
    <name type="synonym">Populus balsamifera subsp. trichocarpa</name>
    <dbReference type="NCBI Taxonomy" id="3694"/>
    <lineage>
        <taxon>Eukaryota</taxon>
        <taxon>Viridiplantae</taxon>
        <taxon>Streptophyta</taxon>
        <taxon>Embryophyta</taxon>
        <taxon>Tracheophyta</taxon>
        <taxon>Spermatophyta</taxon>
        <taxon>Magnoliopsida</taxon>
        <taxon>eudicotyledons</taxon>
        <taxon>Gunneridae</taxon>
        <taxon>Pentapetalae</taxon>
        <taxon>rosids</taxon>
        <taxon>fabids</taxon>
        <taxon>Malpighiales</taxon>
        <taxon>Salicaceae</taxon>
        <taxon>Saliceae</taxon>
        <taxon>Populus</taxon>
    </lineage>
</organism>
<dbReference type="EMBL" id="CM009297">
    <property type="protein sequence ID" value="PNT24175.1"/>
    <property type="molecule type" value="Genomic_DNA"/>
</dbReference>
<name>A0A2K1ZFX4_POPTR</name>
<dbReference type="GO" id="GO:0003677">
    <property type="term" value="F:DNA binding"/>
    <property type="evidence" value="ECO:0007669"/>
    <property type="project" value="UniProtKB-KW"/>
</dbReference>